<sequence length="208" mass="24001">MWLCQLAAITRISVDLRNALANTTLEAHRQKARDALVLAQERQARAYNKSRRPVERIGVGDMVLVNPHTLELVESKGVGRKLVQRTIGPFEVIEKVNPMVFRIRLPDKFPMHSVLDLDHMSLYRPSDAKWGIRTELPDTRDYLQASEEGVVEAILGHDVRKQRGEYKRFLLVRWEGLGPAEDSWVSEYDMQNAPVLKREYLRMLGLKE</sequence>
<dbReference type="Pfam" id="PF00385">
    <property type="entry name" value="Chromo"/>
    <property type="match status" value="1"/>
</dbReference>
<evidence type="ECO:0000256" key="1">
    <source>
        <dbReference type="ARBA" id="ARBA00004123"/>
    </source>
</evidence>
<feature type="domain" description="Chromo" evidence="3">
    <location>
        <begin position="149"/>
        <end position="208"/>
    </location>
</feature>
<dbReference type="SMART" id="SM00298">
    <property type="entry name" value="CHROMO"/>
    <property type="match status" value="1"/>
</dbReference>
<dbReference type="PROSITE" id="PS00598">
    <property type="entry name" value="CHROMO_1"/>
    <property type="match status" value="1"/>
</dbReference>
<dbReference type="CDD" id="cd00024">
    <property type="entry name" value="CD_CSD"/>
    <property type="match status" value="1"/>
</dbReference>
<evidence type="ECO:0000313" key="5">
    <source>
        <dbReference type="Proteomes" id="UP000815677"/>
    </source>
</evidence>
<dbReference type="InterPro" id="IPR016197">
    <property type="entry name" value="Chromo-like_dom_sf"/>
</dbReference>
<evidence type="ECO:0000256" key="2">
    <source>
        <dbReference type="ARBA" id="ARBA00023242"/>
    </source>
</evidence>
<protein>
    <recommendedName>
        <fullName evidence="3">Chromo domain-containing protein</fullName>
    </recommendedName>
</protein>
<dbReference type="Gene3D" id="2.40.50.40">
    <property type="match status" value="1"/>
</dbReference>
<keyword evidence="5" id="KW-1185">Reference proteome</keyword>
<keyword evidence="2" id="KW-0539">Nucleus</keyword>
<dbReference type="InterPro" id="IPR023780">
    <property type="entry name" value="Chromo_domain"/>
</dbReference>
<comment type="subcellular location">
    <subcellularLocation>
        <location evidence="1">Nucleus</location>
    </subcellularLocation>
</comment>
<dbReference type="PROSITE" id="PS50013">
    <property type="entry name" value="CHROMO_2"/>
    <property type="match status" value="1"/>
</dbReference>
<evidence type="ECO:0000259" key="3">
    <source>
        <dbReference type="PROSITE" id="PS50013"/>
    </source>
</evidence>
<organism evidence="4 5">
    <name type="scientific">Mycena chlorophos</name>
    <name type="common">Agaric fungus</name>
    <name type="synonym">Agaricus chlorophos</name>
    <dbReference type="NCBI Taxonomy" id="658473"/>
    <lineage>
        <taxon>Eukaryota</taxon>
        <taxon>Fungi</taxon>
        <taxon>Dikarya</taxon>
        <taxon>Basidiomycota</taxon>
        <taxon>Agaricomycotina</taxon>
        <taxon>Agaricomycetes</taxon>
        <taxon>Agaricomycetidae</taxon>
        <taxon>Agaricales</taxon>
        <taxon>Marasmiineae</taxon>
        <taxon>Mycenaceae</taxon>
        <taxon>Mycena</taxon>
    </lineage>
</organism>
<dbReference type="Proteomes" id="UP000815677">
    <property type="component" value="Unassembled WGS sequence"/>
</dbReference>
<dbReference type="EMBL" id="DF844165">
    <property type="protein sequence ID" value="GAT48030.1"/>
    <property type="molecule type" value="Genomic_DNA"/>
</dbReference>
<dbReference type="InterPro" id="IPR000953">
    <property type="entry name" value="Chromo/chromo_shadow_dom"/>
</dbReference>
<dbReference type="InterPro" id="IPR056924">
    <property type="entry name" value="SH3_Tf2-1"/>
</dbReference>
<gene>
    <name evidence="4" type="ORF">MCHLO_05466</name>
</gene>
<name>A0ABQ0LAL8_MYCCL</name>
<proteinExistence type="predicted"/>
<dbReference type="InterPro" id="IPR023779">
    <property type="entry name" value="Chromodomain_CS"/>
</dbReference>
<evidence type="ECO:0000313" key="4">
    <source>
        <dbReference type="EMBL" id="GAT48030.1"/>
    </source>
</evidence>
<dbReference type="Pfam" id="PF24626">
    <property type="entry name" value="SH3_Tf2-1"/>
    <property type="match status" value="1"/>
</dbReference>
<accession>A0ABQ0LAL8</accession>
<reference evidence="4" key="1">
    <citation type="submission" date="2014-09" db="EMBL/GenBank/DDBJ databases">
        <title>Genome sequence of the luminous mushroom Mycena chlorophos for searching fungal bioluminescence genes.</title>
        <authorList>
            <person name="Tanaka Y."/>
            <person name="Kasuga D."/>
            <person name="Oba Y."/>
            <person name="Hase S."/>
            <person name="Sato K."/>
            <person name="Oba Y."/>
            <person name="Sakakibara Y."/>
        </authorList>
    </citation>
    <scope>NUCLEOTIDE SEQUENCE</scope>
</reference>
<dbReference type="SUPFAM" id="SSF54160">
    <property type="entry name" value="Chromo domain-like"/>
    <property type="match status" value="1"/>
</dbReference>